<keyword evidence="2" id="KW-0449">Lipoprotein</keyword>
<dbReference type="AlphaFoldDB" id="A0A0U0XPQ7"/>
<name>A0A0U0XPQ7_9MYCO</name>
<evidence type="ECO:0000259" key="1">
    <source>
        <dbReference type="Pfam" id="PF00496"/>
    </source>
</evidence>
<dbReference type="Pfam" id="PF00496">
    <property type="entry name" value="SBP_bac_5"/>
    <property type="match status" value="1"/>
</dbReference>
<dbReference type="InterPro" id="IPR039424">
    <property type="entry name" value="SBP_5"/>
</dbReference>
<dbReference type="PANTHER" id="PTHR30290">
    <property type="entry name" value="PERIPLASMIC BINDING COMPONENT OF ABC TRANSPORTER"/>
    <property type="match status" value="1"/>
</dbReference>
<dbReference type="SUPFAM" id="SSF53850">
    <property type="entry name" value="Periplasmic binding protein-like II"/>
    <property type="match status" value="1"/>
</dbReference>
<feature type="domain" description="Solute-binding protein family 5" evidence="1">
    <location>
        <begin position="103"/>
        <end position="465"/>
    </location>
</feature>
<dbReference type="Gene3D" id="3.10.105.10">
    <property type="entry name" value="Dipeptide-binding Protein, Domain 3"/>
    <property type="match status" value="1"/>
</dbReference>
<dbReference type="Proteomes" id="UP000045782">
    <property type="component" value="Unassembled WGS sequence"/>
</dbReference>
<protein>
    <submittedName>
        <fullName evidence="2">Lipoprotein</fullName>
    </submittedName>
</protein>
<dbReference type="Gene3D" id="3.40.190.10">
    <property type="entry name" value="Periplasmic binding protein-like II"/>
    <property type="match status" value="1"/>
</dbReference>
<gene>
    <name evidence="2" type="ORF">ERS075579_00462</name>
</gene>
<evidence type="ECO:0000313" key="2">
    <source>
        <dbReference type="EMBL" id="CPV33555.1"/>
    </source>
</evidence>
<accession>A0A0U0XPQ7</accession>
<evidence type="ECO:0000313" key="3">
    <source>
        <dbReference type="Proteomes" id="UP000045782"/>
    </source>
</evidence>
<dbReference type="Gene3D" id="3.90.76.10">
    <property type="entry name" value="Dipeptide-binding Protein, Domain 1"/>
    <property type="match status" value="1"/>
</dbReference>
<sequence length="558" mass="58985">MDSRSPARTGARRIARIGAIVTTVLLAAGLLTSCWTSAAKTLDYAVDGRLTTYNVNSVAGNASAGAQAFNRVLTGFGFHGPDGQVIADHDFGTVEVVGRIPLVLDYTINEKAVYSDGKPVTCEDMVLSWFAQSGRMPDFDTASTAGYADISTVDCKPGQKTARVTFAPDRAFTDWTQLFTATTMLPWHVVADKLGGNIDLVGAIASNDVPTLQKIADFWNNQWNLDTDLDLSKFPSSGPYKLDGYNDDGSVVLVANDKWWGNPPVTKRVTVWPSGIDVQKRLSDGDLEVVDVAAGSAGTLTAPDGFVRTEEPGSGVEQLIFGAGGSVGAPDLRRAVALCTPRDAIAGIAGVPVMNARLDTSIGDSFASVEAAAEAGRFMRSDPIAARAAAANRPLTLRVGYQAPNPRRAAIVSAMAQACEPAGITVQDVSSPETGPHSLRDNQVDALLSSIGGVPGSGSTGSWLMDAYALRSREGKNPANYANGQIDGIIAALAVTTNARDQSRLLGDASAILWNDLPTLPLYRQPRVLIAPKSMYAATPSVTRWGAGWNMDRWVLPT</sequence>
<dbReference type="GO" id="GO:0015833">
    <property type="term" value="P:peptide transport"/>
    <property type="evidence" value="ECO:0007669"/>
    <property type="project" value="TreeGrafter"/>
</dbReference>
<dbReference type="PANTHER" id="PTHR30290:SF65">
    <property type="entry name" value="MONOACYL PHOSPHATIDYLINOSITOL TETRAMANNOSIDE-BINDING PROTEIN LPQW-RELATED"/>
    <property type="match status" value="1"/>
</dbReference>
<dbReference type="EMBL" id="CSWP01000001">
    <property type="protein sequence ID" value="CPV33555.1"/>
    <property type="molecule type" value="Genomic_DNA"/>
</dbReference>
<dbReference type="GO" id="GO:1904680">
    <property type="term" value="F:peptide transmembrane transporter activity"/>
    <property type="evidence" value="ECO:0007669"/>
    <property type="project" value="TreeGrafter"/>
</dbReference>
<organism evidence="2 3">
    <name type="scientific">Mycobacteroides abscessus</name>
    <dbReference type="NCBI Taxonomy" id="36809"/>
    <lineage>
        <taxon>Bacteria</taxon>
        <taxon>Bacillati</taxon>
        <taxon>Actinomycetota</taxon>
        <taxon>Actinomycetes</taxon>
        <taxon>Mycobacteriales</taxon>
        <taxon>Mycobacteriaceae</taxon>
        <taxon>Mycobacteroides</taxon>
    </lineage>
</organism>
<dbReference type="InterPro" id="IPR000914">
    <property type="entry name" value="SBP_5_dom"/>
</dbReference>
<dbReference type="RefSeq" id="WP_016892305.1">
    <property type="nucleotide sequence ID" value="NZ_CP014961.1"/>
</dbReference>
<proteinExistence type="predicted"/>
<dbReference type="PROSITE" id="PS51257">
    <property type="entry name" value="PROKAR_LIPOPROTEIN"/>
    <property type="match status" value="1"/>
</dbReference>
<reference evidence="2 3" key="1">
    <citation type="submission" date="2015-03" db="EMBL/GenBank/DDBJ databases">
        <authorList>
            <person name="Murphy D."/>
        </authorList>
    </citation>
    <scope>NUCLEOTIDE SEQUENCE [LARGE SCALE GENOMIC DNA]</scope>
    <source>
        <strain evidence="2 3">PAP088</strain>
    </source>
</reference>